<reference evidence="1 2" key="1">
    <citation type="submission" date="2016-07" db="EMBL/GenBank/DDBJ databases">
        <title>Draft Genome Sequence of Methylobrevis pamukkalensis PK2.</title>
        <authorList>
            <person name="Vasilenko O.V."/>
            <person name="Doronina N.V."/>
            <person name="Shmareva M.N."/>
            <person name="Tarlachkov S.V."/>
            <person name="Mustakhimov I."/>
            <person name="Trotsenko Y.A."/>
        </authorList>
    </citation>
    <scope>NUCLEOTIDE SEQUENCE [LARGE SCALE GENOMIC DNA]</scope>
    <source>
        <strain evidence="1 2">PK2</strain>
    </source>
</reference>
<comment type="caution">
    <text evidence="1">The sequence shown here is derived from an EMBL/GenBank/DDBJ whole genome shotgun (WGS) entry which is preliminary data.</text>
</comment>
<dbReference type="Gene3D" id="3.40.190.10">
    <property type="entry name" value="Periplasmic binding protein-like II"/>
    <property type="match status" value="1"/>
</dbReference>
<sequence length="105" mass="11481">MQAFLDATLKGWKYAFENKAEAIDIVMAAADGLDRTHQELMLDKVQELMTSNLGGSVGLGTLDMASIAAVQERLLGFEALKAPVDLSKAFDESFSKKVPDEFKKL</sequence>
<evidence type="ECO:0000313" key="2">
    <source>
        <dbReference type="Proteomes" id="UP000094622"/>
    </source>
</evidence>
<dbReference type="EMBL" id="MCRJ01000093">
    <property type="protein sequence ID" value="ODN69405.1"/>
    <property type="molecule type" value="Genomic_DNA"/>
</dbReference>
<protein>
    <submittedName>
        <fullName evidence="1">Uncharacterized protein</fullName>
    </submittedName>
</protein>
<name>A0A1E3GZR0_9HYPH</name>
<evidence type="ECO:0000313" key="1">
    <source>
        <dbReference type="EMBL" id="ODN69405.1"/>
    </source>
</evidence>
<dbReference type="SUPFAM" id="SSF53850">
    <property type="entry name" value="Periplasmic binding protein-like II"/>
    <property type="match status" value="1"/>
</dbReference>
<organism evidence="1 2">
    <name type="scientific">Methylobrevis pamukkalensis</name>
    <dbReference type="NCBI Taxonomy" id="1439726"/>
    <lineage>
        <taxon>Bacteria</taxon>
        <taxon>Pseudomonadati</taxon>
        <taxon>Pseudomonadota</taxon>
        <taxon>Alphaproteobacteria</taxon>
        <taxon>Hyphomicrobiales</taxon>
        <taxon>Pleomorphomonadaceae</taxon>
        <taxon>Methylobrevis</taxon>
    </lineage>
</organism>
<accession>A0A1E3GZR0</accession>
<keyword evidence="2" id="KW-1185">Reference proteome</keyword>
<dbReference type="Proteomes" id="UP000094622">
    <property type="component" value="Unassembled WGS sequence"/>
</dbReference>
<proteinExistence type="predicted"/>
<dbReference type="AlphaFoldDB" id="A0A1E3GZR0"/>
<gene>
    <name evidence="1" type="ORF">A6302_03313</name>
</gene>